<dbReference type="EMBL" id="CAAALY010026667">
    <property type="protein sequence ID" value="VEL15985.1"/>
    <property type="molecule type" value="Genomic_DNA"/>
</dbReference>
<keyword evidence="3" id="KW-1185">Reference proteome</keyword>
<reference evidence="2" key="1">
    <citation type="submission" date="2018-11" db="EMBL/GenBank/DDBJ databases">
        <authorList>
            <consortium name="Pathogen Informatics"/>
        </authorList>
    </citation>
    <scope>NUCLEOTIDE SEQUENCE</scope>
</reference>
<comment type="caution">
    <text evidence="2">The sequence shown here is derived from an EMBL/GenBank/DDBJ whole genome shotgun (WGS) entry which is preliminary data.</text>
</comment>
<dbReference type="AlphaFoldDB" id="A0A3S5A627"/>
<gene>
    <name evidence="2" type="ORF">PXEA_LOCUS9425</name>
</gene>
<accession>A0A3S5A627</accession>
<feature type="compositionally biased region" description="Basic and acidic residues" evidence="1">
    <location>
        <begin position="73"/>
        <end position="82"/>
    </location>
</feature>
<evidence type="ECO:0000256" key="1">
    <source>
        <dbReference type="SAM" id="MobiDB-lite"/>
    </source>
</evidence>
<evidence type="ECO:0000313" key="2">
    <source>
        <dbReference type="EMBL" id="VEL15985.1"/>
    </source>
</evidence>
<dbReference type="Proteomes" id="UP000784294">
    <property type="component" value="Unassembled WGS sequence"/>
</dbReference>
<name>A0A3S5A627_9PLAT</name>
<evidence type="ECO:0000313" key="3">
    <source>
        <dbReference type="Proteomes" id="UP000784294"/>
    </source>
</evidence>
<proteinExistence type="predicted"/>
<feature type="region of interest" description="Disordered" evidence="1">
    <location>
        <begin position="59"/>
        <end position="101"/>
    </location>
</feature>
<sequence>MLNGSHSPQVGSQSIDKAPGFFVRRDEWRRLKLPEQVRASILQRSASSLHDMTSAADAALAHNTSSRSSFRIPDAKGDEDSFCRSVGPESPAGNPVDSDARSAWRSTILQKVSNLHLMRL</sequence>
<organism evidence="2 3">
    <name type="scientific">Protopolystoma xenopodis</name>
    <dbReference type="NCBI Taxonomy" id="117903"/>
    <lineage>
        <taxon>Eukaryota</taxon>
        <taxon>Metazoa</taxon>
        <taxon>Spiralia</taxon>
        <taxon>Lophotrochozoa</taxon>
        <taxon>Platyhelminthes</taxon>
        <taxon>Monogenea</taxon>
        <taxon>Polyopisthocotylea</taxon>
        <taxon>Polystomatidea</taxon>
        <taxon>Polystomatidae</taxon>
        <taxon>Protopolystoma</taxon>
    </lineage>
</organism>
<protein>
    <submittedName>
        <fullName evidence="2">Uncharacterized protein</fullName>
    </submittedName>
</protein>